<keyword evidence="6" id="KW-1185">Reference proteome</keyword>
<reference evidence="5 6" key="1">
    <citation type="submission" date="2021-01" db="EMBL/GenBank/DDBJ databases">
        <title>Genomic Encyclopedia of Type Strains, Phase IV (KMG-IV): sequencing the most valuable type-strain genomes for metagenomic binning, comparative biology and taxonomic classification.</title>
        <authorList>
            <person name="Goeker M."/>
        </authorList>
    </citation>
    <scope>NUCLEOTIDE SEQUENCE [LARGE SCALE GENOMIC DNA]</scope>
    <source>
        <strain evidence="5 6">DSM 27382</strain>
    </source>
</reference>
<accession>A0ABS2PQX3</accession>
<organism evidence="5 6">
    <name type="scientific">Streptococcus loxodontisalivarius</name>
    <dbReference type="NCBI Taxonomy" id="1349415"/>
    <lineage>
        <taxon>Bacteria</taxon>
        <taxon>Bacillati</taxon>
        <taxon>Bacillota</taxon>
        <taxon>Bacilli</taxon>
        <taxon>Lactobacillales</taxon>
        <taxon>Streptococcaceae</taxon>
        <taxon>Streptococcus</taxon>
    </lineage>
</organism>
<dbReference type="NCBIfam" id="TIGR01167">
    <property type="entry name" value="LPXTG_anchor"/>
    <property type="match status" value="1"/>
</dbReference>
<dbReference type="InterPro" id="IPR036928">
    <property type="entry name" value="AS_sf"/>
</dbReference>
<dbReference type="PANTHER" id="PTHR11895:SF7">
    <property type="entry name" value="GLUTAMYL-TRNA(GLN) AMIDOTRANSFERASE SUBUNIT A, MITOCHONDRIAL"/>
    <property type="match status" value="1"/>
</dbReference>
<dbReference type="InterPro" id="IPR000120">
    <property type="entry name" value="Amidase"/>
</dbReference>
<dbReference type="RefSeq" id="WP_205009128.1">
    <property type="nucleotide sequence ID" value="NZ_JAFBEH010000008.1"/>
</dbReference>
<feature type="compositionally biased region" description="Polar residues" evidence="3">
    <location>
        <begin position="104"/>
        <end position="121"/>
    </location>
</feature>
<proteinExistence type="inferred from homology"/>
<evidence type="ECO:0000313" key="5">
    <source>
        <dbReference type="EMBL" id="MBM7642276.1"/>
    </source>
</evidence>
<dbReference type="Gene3D" id="2.20.230.10">
    <property type="entry name" value="Resuscitation-promoting factor rpfb"/>
    <property type="match status" value="1"/>
</dbReference>
<evidence type="ECO:0000256" key="3">
    <source>
        <dbReference type="SAM" id="MobiDB-lite"/>
    </source>
</evidence>
<dbReference type="SUPFAM" id="SSF75304">
    <property type="entry name" value="Amidase signature (AS) enzymes"/>
    <property type="match status" value="1"/>
</dbReference>
<dbReference type="InterPro" id="IPR023631">
    <property type="entry name" value="Amidase_dom"/>
</dbReference>
<evidence type="ECO:0000256" key="2">
    <source>
        <dbReference type="ARBA" id="ARBA00022729"/>
    </source>
</evidence>
<comment type="caution">
    <text evidence="5">The sequence shown here is derived from an EMBL/GenBank/DDBJ whole genome shotgun (WGS) entry which is preliminary data.</text>
</comment>
<protein>
    <submittedName>
        <fullName evidence="5">LPXTG-motif cell wall-anchored protein</fullName>
    </submittedName>
</protein>
<evidence type="ECO:0000256" key="1">
    <source>
        <dbReference type="ARBA" id="ARBA00009199"/>
    </source>
</evidence>
<feature type="region of interest" description="Disordered" evidence="3">
    <location>
        <begin position="37"/>
        <end position="121"/>
    </location>
</feature>
<dbReference type="SMART" id="SM01208">
    <property type="entry name" value="G5"/>
    <property type="match status" value="1"/>
</dbReference>
<comment type="similarity">
    <text evidence="1">Belongs to the amidase family.</text>
</comment>
<dbReference type="EMBL" id="JAFBEH010000008">
    <property type="protein sequence ID" value="MBM7642276.1"/>
    <property type="molecule type" value="Genomic_DNA"/>
</dbReference>
<feature type="domain" description="G5" evidence="4">
    <location>
        <begin position="598"/>
        <end position="677"/>
    </location>
</feature>
<dbReference type="Gene3D" id="3.90.1300.10">
    <property type="entry name" value="Amidase signature (AS) domain"/>
    <property type="match status" value="1"/>
</dbReference>
<sequence>MTNKHRQAPSYARQILLTSLIIGAGLSVLTPNIKADEETTVTSETSITISQEASTTTSTQTTSPTLASSEANPTTETETSNQAVISNPASSETSPSVEAREATDSSTEQQTTATLTEDQSSQQELITLDDYKQASATQLAEWVRDNRVSGQELIDFALQAIQETNPDLNDVISLREELARQESDALVDEGQPFFKVPILLKGLGHTISGSSNTNGLVFLKDQTTKGTSAYVKQLQKAGFIVIGQTAFPEMGWINVTNSDLYGVTHNPWNLAANPGGSSGGSAAAVASGQVAIASASDGGGSTRIPASWTGLVGLHPSRGILEGNAASSTSNVSSFAITKNIQDTSTLFETLLKESSKELQTQELLTTDIPIAYTTKTPAGTPISPDAVKAVEEAVAFLQQAGFTTIQVDYPIDGQAMMQDYYTIIAASATSVNLMAQQKLKHSLTKDDSELLTWALYQTGKTLSKADTQRAWEHVAQLTEQLNQFYETYPIFLTPTTAYPAPSADYNHIPENLKPLMEDMSQLTKEERLDLIYQQWLPAWTLTPFTQLANLTGTPSLTLPTYVTDEGLPLGILVNSKANNDRLLLQLGKIFEEGGLFKTYYQEKETTETVTLTYQTQYVDNSDLPLGQIHIIPGQNGLEEKTYRVYYQAGKEYKRVLLRSTIILDTINQVIEIGKQNQDIAEEPTITVSYQAESFSHHNQEKLPNNITLSTSPLGTKVKQDSSQTQESKLPQTGSTETWNISLLGFLSLTLTILGFKQGSKNNTLL</sequence>
<dbReference type="InterPro" id="IPR011098">
    <property type="entry name" value="G5_dom"/>
</dbReference>
<feature type="compositionally biased region" description="Polar residues" evidence="3">
    <location>
        <begin position="702"/>
        <end position="714"/>
    </location>
</feature>
<feature type="compositionally biased region" description="Polar residues" evidence="3">
    <location>
        <begin position="721"/>
        <end position="733"/>
    </location>
</feature>
<feature type="compositionally biased region" description="Polar residues" evidence="3">
    <location>
        <begin position="70"/>
        <end position="96"/>
    </location>
</feature>
<dbReference type="PROSITE" id="PS51109">
    <property type="entry name" value="G5"/>
    <property type="match status" value="1"/>
</dbReference>
<keyword evidence="2" id="KW-0732">Signal</keyword>
<dbReference type="PANTHER" id="PTHR11895">
    <property type="entry name" value="TRANSAMIDASE"/>
    <property type="match status" value="1"/>
</dbReference>
<dbReference type="Pfam" id="PF01425">
    <property type="entry name" value="Amidase"/>
    <property type="match status" value="1"/>
</dbReference>
<feature type="region of interest" description="Disordered" evidence="3">
    <location>
        <begin position="697"/>
        <end position="733"/>
    </location>
</feature>
<evidence type="ECO:0000259" key="4">
    <source>
        <dbReference type="PROSITE" id="PS51109"/>
    </source>
</evidence>
<evidence type="ECO:0000313" key="6">
    <source>
        <dbReference type="Proteomes" id="UP000697472"/>
    </source>
</evidence>
<gene>
    <name evidence="5" type="ORF">JOC28_000571</name>
</gene>
<feature type="compositionally biased region" description="Low complexity" evidence="3">
    <location>
        <begin position="40"/>
        <end position="69"/>
    </location>
</feature>
<dbReference type="Pfam" id="PF07501">
    <property type="entry name" value="G5"/>
    <property type="match status" value="1"/>
</dbReference>
<name>A0ABS2PQX3_9STRE</name>
<dbReference type="Proteomes" id="UP000697472">
    <property type="component" value="Unassembled WGS sequence"/>
</dbReference>